<dbReference type="GeneID" id="62759614"/>
<dbReference type="RefSeq" id="WP_009141960.1">
    <property type="nucleotide sequence ID" value="NZ_CABKQG010000007.1"/>
</dbReference>
<gene>
    <name evidence="3" type="ORF">DXC81_01035</name>
</gene>
<evidence type="ECO:0000313" key="3">
    <source>
        <dbReference type="EMBL" id="RGL12276.1"/>
    </source>
</evidence>
<evidence type="ECO:0000259" key="2">
    <source>
        <dbReference type="Pfam" id="PF20434"/>
    </source>
</evidence>
<dbReference type="GO" id="GO:0016787">
    <property type="term" value="F:hydrolase activity"/>
    <property type="evidence" value="ECO:0007669"/>
    <property type="project" value="UniProtKB-KW"/>
</dbReference>
<proteinExistence type="predicted"/>
<dbReference type="SUPFAM" id="SSF53474">
    <property type="entry name" value="alpha/beta-Hydrolases"/>
    <property type="match status" value="1"/>
</dbReference>
<dbReference type="AlphaFoldDB" id="A0A3E4QYI4"/>
<organism evidence="3 4">
    <name type="scientific">Collinsella tanakaei</name>
    <dbReference type="NCBI Taxonomy" id="626935"/>
    <lineage>
        <taxon>Bacteria</taxon>
        <taxon>Bacillati</taxon>
        <taxon>Actinomycetota</taxon>
        <taxon>Coriobacteriia</taxon>
        <taxon>Coriobacteriales</taxon>
        <taxon>Coriobacteriaceae</taxon>
        <taxon>Collinsella</taxon>
    </lineage>
</organism>
<dbReference type="PANTHER" id="PTHR48081:SF6">
    <property type="entry name" value="PEPTIDASE S9 PROLYL OLIGOPEPTIDASE CATALYTIC DOMAIN-CONTAINING PROTEIN"/>
    <property type="match status" value="1"/>
</dbReference>
<accession>A0A3E4QYI4</accession>
<name>A0A3E4QYI4_9ACTN</name>
<evidence type="ECO:0000256" key="1">
    <source>
        <dbReference type="ARBA" id="ARBA00022801"/>
    </source>
</evidence>
<evidence type="ECO:0000313" key="4">
    <source>
        <dbReference type="Proteomes" id="UP000260943"/>
    </source>
</evidence>
<keyword evidence="1 3" id="KW-0378">Hydrolase</keyword>
<dbReference type="EMBL" id="QSRJ01000001">
    <property type="protein sequence ID" value="RGL12276.1"/>
    <property type="molecule type" value="Genomic_DNA"/>
</dbReference>
<dbReference type="InterPro" id="IPR050300">
    <property type="entry name" value="GDXG_lipolytic_enzyme"/>
</dbReference>
<protein>
    <submittedName>
        <fullName evidence="3">Alpha/beta hydrolase</fullName>
    </submittedName>
</protein>
<comment type="caution">
    <text evidence="3">The sequence shown here is derived from an EMBL/GenBank/DDBJ whole genome shotgun (WGS) entry which is preliminary data.</text>
</comment>
<sequence>MIIEQHALWGEETTPVYPATYTAYLADKLPNTTTGPRPAVIICGGGGFTHIAAHEQEPVAFEFLNRGFQAFTLDYVTSSTGDVSYPNPQADLAKMVATVRLNASEWNVDPEKVVAIGFSAGGFICASLATEWKSGPFAGLTGARPEDIRPDAAILCYPVIDFAYLRDQQTRDPRIDLRVPKTGGKTGRDLLNDFLSMVTGGEATDEHLARICPATNVSRNTPPTFVWCAADDKTAPAAQVYPFARRMAEEGVVHELHVFSEGAHGLSVANRNTESENVERQQAVHAWVDLAFDFLARQGIC</sequence>
<dbReference type="InterPro" id="IPR029058">
    <property type="entry name" value="AB_hydrolase_fold"/>
</dbReference>
<dbReference type="Proteomes" id="UP000260943">
    <property type="component" value="Unassembled WGS sequence"/>
</dbReference>
<dbReference type="Pfam" id="PF20434">
    <property type="entry name" value="BD-FAE"/>
    <property type="match status" value="1"/>
</dbReference>
<dbReference type="PANTHER" id="PTHR48081">
    <property type="entry name" value="AB HYDROLASE SUPERFAMILY PROTEIN C4A8.06C"/>
    <property type="match status" value="1"/>
</dbReference>
<feature type="domain" description="BD-FAE-like" evidence="2">
    <location>
        <begin position="29"/>
        <end position="243"/>
    </location>
</feature>
<dbReference type="InterPro" id="IPR049492">
    <property type="entry name" value="BD-FAE-like_dom"/>
</dbReference>
<reference evidence="3 4" key="1">
    <citation type="submission" date="2018-08" db="EMBL/GenBank/DDBJ databases">
        <title>A genome reference for cultivated species of the human gut microbiota.</title>
        <authorList>
            <person name="Zou Y."/>
            <person name="Xue W."/>
            <person name="Luo G."/>
        </authorList>
    </citation>
    <scope>NUCLEOTIDE SEQUENCE [LARGE SCALE GENOMIC DNA]</scope>
    <source>
        <strain evidence="3 4">TF08-14</strain>
    </source>
</reference>
<dbReference type="Gene3D" id="3.40.50.1820">
    <property type="entry name" value="alpha/beta hydrolase"/>
    <property type="match status" value="1"/>
</dbReference>